<sequence>MIWHIAFAVDDLEEGMAAFGDALNLSWNPIKNFEGRNVHADGTPFTLRTRLTFATAGPCALELFESVPGTPNEPARGTVFHHMGYWTENVATERERLEQCGWFHAGGPTEVESRAAFFSSRLGVFFEACNVTIDRPGLERYYPLRAPGA</sequence>
<name>A0A1Y2N0I9_PSEAH</name>
<dbReference type="RefSeq" id="WP_085912812.1">
    <property type="nucleotide sequence ID" value="NZ_AP018920.1"/>
</dbReference>
<gene>
    <name evidence="1" type="ORF">BG845_02560</name>
</gene>
<dbReference type="Proteomes" id="UP000194360">
    <property type="component" value="Unassembled WGS sequence"/>
</dbReference>
<proteinExistence type="predicted"/>
<dbReference type="EMBL" id="MIGB01000011">
    <property type="protein sequence ID" value="OSY40801.1"/>
    <property type="molecule type" value="Genomic_DNA"/>
</dbReference>
<protein>
    <recommendedName>
        <fullName evidence="3">VOC domain-containing protein</fullName>
    </recommendedName>
</protein>
<keyword evidence="2" id="KW-1185">Reference proteome</keyword>
<evidence type="ECO:0008006" key="3">
    <source>
        <dbReference type="Google" id="ProtNLM"/>
    </source>
</evidence>
<organism evidence="1 2">
    <name type="scientific">Pseudonocardia autotrophica</name>
    <name type="common">Amycolata autotrophica</name>
    <name type="synonym">Nocardia autotrophica</name>
    <dbReference type="NCBI Taxonomy" id="2074"/>
    <lineage>
        <taxon>Bacteria</taxon>
        <taxon>Bacillati</taxon>
        <taxon>Actinomycetota</taxon>
        <taxon>Actinomycetes</taxon>
        <taxon>Pseudonocardiales</taxon>
        <taxon>Pseudonocardiaceae</taxon>
        <taxon>Pseudonocardia</taxon>
    </lineage>
</organism>
<evidence type="ECO:0000313" key="1">
    <source>
        <dbReference type="EMBL" id="OSY40801.1"/>
    </source>
</evidence>
<dbReference type="AlphaFoldDB" id="A0A1Y2N0I9"/>
<dbReference type="SUPFAM" id="SSF54593">
    <property type="entry name" value="Glyoxalase/Bleomycin resistance protein/Dihydroxybiphenyl dioxygenase"/>
    <property type="match status" value="1"/>
</dbReference>
<reference evidence="1 2" key="1">
    <citation type="submission" date="2016-09" db="EMBL/GenBank/DDBJ databases">
        <title>Pseudonocardia autotrophica DSM535, a candidate organism with high potential of specific P450 cytochromes.</title>
        <authorList>
            <person name="Grumaz C."/>
            <person name="Vainshtein Y."/>
            <person name="Kirstahler P."/>
            <person name="Sohn K."/>
        </authorList>
    </citation>
    <scope>NUCLEOTIDE SEQUENCE [LARGE SCALE GENOMIC DNA]</scope>
    <source>
        <strain evidence="1 2">DSM 535</strain>
    </source>
</reference>
<evidence type="ECO:0000313" key="2">
    <source>
        <dbReference type="Proteomes" id="UP000194360"/>
    </source>
</evidence>
<dbReference type="Pfam" id="PF13669">
    <property type="entry name" value="Glyoxalase_4"/>
    <property type="match status" value="1"/>
</dbReference>
<dbReference type="Gene3D" id="3.10.180.10">
    <property type="entry name" value="2,3-Dihydroxybiphenyl 1,2-Dioxygenase, domain 1"/>
    <property type="match status" value="1"/>
</dbReference>
<dbReference type="OrthoDB" id="5185674at2"/>
<dbReference type="STRING" id="2074.BG845_02560"/>
<comment type="caution">
    <text evidence="1">The sequence shown here is derived from an EMBL/GenBank/DDBJ whole genome shotgun (WGS) entry which is preliminary data.</text>
</comment>
<accession>A0A1Y2N0I9</accession>
<dbReference type="InterPro" id="IPR029068">
    <property type="entry name" value="Glyas_Bleomycin-R_OHBP_Dase"/>
</dbReference>